<feature type="non-terminal residue" evidence="2">
    <location>
        <position position="1"/>
    </location>
</feature>
<evidence type="ECO:0000313" key="2">
    <source>
        <dbReference type="EMBL" id="TEA41630.1"/>
    </source>
</evidence>
<dbReference type="EMBL" id="QWLN02001086">
    <property type="protein sequence ID" value="TEA41630.1"/>
    <property type="molecule type" value="Genomic_DNA"/>
</dbReference>
<proteinExistence type="predicted"/>
<feature type="transmembrane region" description="Helical" evidence="1">
    <location>
        <begin position="21"/>
        <end position="42"/>
    </location>
</feature>
<sequence length="65" mass="7430">KKIDNVTLNLKAMTGTFSNKVSIYSCVIYIHTISFMKLIILSSHGYLEKIKRQTFGEEISQGMMK</sequence>
<evidence type="ECO:0000313" key="3">
    <source>
        <dbReference type="Proteomes" id="UP000295264"/>
    </source>
</evidence>
<evidence type="ECO:0000256" key="1">
    <source>
        <dbReference type="SAM" id="Phobius"/>
    </source>
</evidence>
<keyword evidence="3" id="KW-1185">Reference proteome</keyword>
<accession>A0A484H2V5</accession>
<keyword evidence="1" id="KW-1133">Transmembrane helix</keyword>
<name>A0A484H2V5_SOUCH</name>
<keyword evidence="1" id="KW-0472">Membrane</keyword>
<gene>
    <name evidence="2" type="ORF">DBR06_SOUSAS1510012</name>
</gene>
<protein>
    <submittedName>
        <fullName evidence="2">Uncharacterized protein</fullName>
    </submittedName>
</protein>
<organism evidence="2 3">
    <name type="scientific">Sousa chinensis</name>
    <name type="common">Indo-pacific humpbacked dolphin</name>
    <name type="synonym">Steno chinensis</name>
    <dbReference type="NCBI Taxonomy" id="103600"/>
    <lineage>
        <taxon>Eukaryota</taxon>
        <taxon>Metazoa</taxon>
        <taxon>Chordata</taxon>
        <taxon>Craniata</taxon>
        <taxon>Vertebrata</taxon>
        <taxon>Euteleostomi</taxon>
        <taxon>Mammalia</taxon>
        <taxon>Eutheria</taxon>
        <taxon>Laurasiatheria</taxon>
        <taxon>Artiodactyla</taxon>
        <taxon>Whippomorpha</taxon>
        <taxon>Cetacea</taxon>
        <taxon>Odontoceti</taxon>
        <taxon>Delphinidae</taxon>
        <taxon>Sousa</taxon>
    </lineage>
</organism>
<keyword evidence="1" id="KW-0812">Transmembrane</keyword>
<reference evidence="2 3" key="1">
    <citation type="journal article" date="2018" name="Genomics">
        <title>Molecular footprints of inshore aquatic adaptation in Indo-Pacific humpback dolphin (Sousa chinensis).</title>
        <authorList>
            <person name="Ming Y."/>
            <person name="Jian J."/>
            <person name="Yu F."/>
            <person name="Yu X."/>
            <person name="Wang J."/>
            <person name="Liu W."/>
        </authorList>
    </citation>
    <scope>NUCLEOTIDE SEQUENCE [LARGE SCALE GENOMIC DNA]</scope>
    <source>
        <strain evidence="2">MY-2018</strain>
        <tissue evidence="2">Skin</tissue>
    </source>
</reference>
<dbReference type="Proteomes" id="UP000295264">
    <property type="component" value="Unassembled WGS sequence"/>
</dbReference>
<dbReference type="AlphaFoldDB" id="A0A484H2V5"/>
<comment type="caution">
    <text evidence="2">The sequence shown here is derived from an EMBL/GenBank/DDBJ whole genome shotgun (WGS) entry which is preliminary data.</text>
</comment>